<dbReference type="SUPFAM" id="SSF50630">
    <property type="entry name" value="Acid proteases"/>
    <property type="match status" value="1"/>
</dbReference>
<dbReference type="Gene3D" id="2.40.70.10">
    <property type="entry name" value="Acid Proteases"/>
    <property type="match status" value="2"/>
</dbReference>
<evidence type="ECO:0000256" key="10">
    <source>
        <dbReference type="PIRSR" id="PIRSR601461-1"/>
    </source>
</evidence>
<dbReference type="PRINTS" id="PR00792">
    <property type="entry name" value="PEPSIN"/>
</dbReference>
<keyword evidence="4" id="KW-0645">Protease</keyword>
<dbReference type="GO" id="GO:0005886">
    <property type="term" value="C:plasma membrane"/>
    <property type="evidence" value="ECO:0007669"/>
    <property type="project" value="UniProtKB-SubCell"/>
</dbReference>
<comment type="caution">
    <text evidence="14">The sequence shown here is derived from an EMBL/GenBank/DDBJ whole genome shotgun (WGS) entry which is preliminary data.</text>
</comment>
<keyword evidence="11" id="KW-1015">Disulfide bond</keyword>
<dbReference type="PANTHER" id="PTHR47966:SF75">
    <property type="entry name" value="ENDOPEPTIDASE (CTSD), PUTATIVE (AFU_ORTHOLOGUE AFUA_4G07040)-RELATED"/>
    <property type="match status" value="1"/>
</dbReference>
<evidence type="ECO:0000313" key="14">
    <source>
        <dbReference type="EMBL" id="KOS19768.1"/>
    </source>
</evidence>
<keyword evidence="9" id="KW-0449">Lipoprotein</keyword>
<feature type="disulfide bond" evidence="11">
    <location>
        <begin position="153"/>
        <end position="158"/>
    </location>
</feature>
<keyword evidence="3" id="KW-1003">Cell membrane</keyword>
<comment type="subcellular location">
    <subcellularLocation>
        <location evidence="1">Cell membrane</location>
    </subcellularLocation>
</comment>
<evidence type="ECO:0000256" key="12">
    <source>
        <dbReference type="SAM" id="MobiDB-lite"/>
    </source>
</evidence>
<dbReference type="PANTHER" id="PTHR47966">
    <property type="entry name" value="BETA-SITE APP-CLEAVING ENZYME, ISOFORM A-RELATED"/>
    <property type="match status" value="1"/>
</dbReference>
<dbReference type="InterPro" id="IPR034164">
    <property type="entry name" value="Pepsin-like_dom"/>
</dbReference>
<keyword evidence="5" id="KW-0064">Aspartyl protease</keyword>
<dbReference type="InterPro" id="IPR033121">
    <property type="entry name" value="PEPTIDASE_A1"/>
</dbReference>
<feature type="region of interest" description="Disordered" evidence="12">
    <location>
        <begin position="71"/>
        <end position="90"/>
    </location>
</feature>
<dbReference type="InterPro" id="IPR021109">
    <property type="entry name" value="Peptidase_aspartic_dom_sf"/>
</dbReference>
<feature type="active site" evidence="10">
    <location>
        <position position="140"/>
    </location>
</feature>
<evidence type="ECO:0000256" key="1">
    <source>
        <dbReference type="ARBA" id="ARBA00004236"/>
    </source>
</evidence>
<dbReference type="Proteomes" id="UP000053831">
    <property type="component" value="Unassembled WGS sequence"/>
</dbReference>
<evidence type="ECO:0000256" key="3">
    <source>
        <dbReference type="ARBA" id="ARBA00022475"/>
    </source>
</evidence>
<evidence type="ECO:0000256" key="9">
    <source>
        <dbReference type="ARBA" id="ARBA00023288"/>
    </source>
</evidence>
<proteinExistence type="inferred from homology"/>
<evidence type="ECO:0000256" key="11">
    <source>
        <dbReference type="PIRSR" id="PIRSR601461-2"/>
    </source>
</evidence>
<evidence type="ECO:0000256" key="2">
    <source>
        <dbReference type="ARBA" id="ARBA00007447"/>
    </source>
</evidence>
<dbReference type="OrthoDB" id="660550at2759"/>
<keyword evidence="15" id="KW-1185">Reference proteome</keyword>
<evidence type="ECO:0000256" key="4">
    <source>
        <dbReference type="ARBA" id="ARBA00022670"/>
    </source>
</evidence>
<dbReference type="EMBL" id="LGSR01000020">
    <property type="protein sequence ID" value="KOS19768.1"/>
    <property type="molecule type" value="Genomic_DNA"/>
</dbReference>
<evidence type="ECO:0000256" key="7">
    <source>
        <dbReference type="ARBA" id="ARBA00023136"/>
    </source>
</evidence>
<gene>
    <name evidence="14" type="ORF">ESCO_001298</name>
</gene>
<keyword evidence="8" id="KW-0325">Glycoprotein</keyword>
<comment type="similarity">
    <text evidence="2">Belongs to the peptidase A1 family.</text>
</comment>
<evidence type="ECO:0000259" key="13">
    <source>
        <dbReference type="PROSITE" id="PS51767"/>
    </source>
</evidence>
<keyword evidence="7" id="KW-0472">Membrane</keyword>
<keyword evidence="6" id="KW-0378">Hydrolase</keyword>
<feature type="disulfide bond" evidence="11">
    <location>
        <begin position="354"/>
        <end position="386"/>
    </location>
</feature>
<organism evidence="14 15">
    <name type="scientific">Escovopsis weberi</name>
    <dbReference type="NCBI Taxonomy" id="150374"/>
    <lineage>
        <taxon>Eukaryota</taxon>
        <taxon>Fungi</taxon>
        <taxon>Dikarya</taxon>
        <taxon>Ascomycota</taxon>
        <taxon>Pezizomycotina</taxon>
        <taxon>Sordariomycetes</taxon>
        <taxon>Hypocreomycetidae</taxon>
        <taxon>Hypocreales</taxon>
        <taxon>Hypocreaceae</taxon>
        <taxon>Escovopsis</taxon>
    </lineage>
</organism>
<feature type="compositionally biased region" description="Basic residues" evidence="12">
    <location>
        <begin position="71"/>
        <end position="81"/>
    </location>
</feature>
<evidence type="ECO:0000313" key="15">
    <source>
        <dbReference type="Proteomes" id="UP000053831"/>
    </source>
</evidence>
<dbReference type="PROSITE" id="PS51767">
    <property type="entry name" value="PEPTIDASE_A1"/>
    <property type="match status" value="1"/>
</dbReference>
<name>A0A0M8MW23_ESCWE</name>
<evidence type="ECO:0000256" key="6">
    <source>
        <dbReference type="ARBA" id="ARBA00022801"/>
    </source>
</evidence>
<dbReference type="FunFam" id="2.40.70.10:FF:000060">
    <property type="entry name" value="Aspartic-type endopeptidase ctsD"/>
    <property type="match status" value="1"/>
</dbReference>
<reference evidence="14 15" key="1">
    <citation type="submission" date="2015-07" db="EMBL/GenBank/DDBJ databases">
        <title>The genome of the fungus Escovopsis weberi, a specialized disease agent of ant agriculture.</title>
        <authorList>
            <person name="de Man T.J."/>
            <person name="Stajich J.E."/>
            <person name="Kubicek C.P."/>
            <person name="Chenthamara K."/>
            <person name="Atanasova L."/>
            <person name="Druzhinina I.S."/>
            <person name="Birnbaum S."/>
            <person name="Barribeau S.M."/>
            <person name="Teiling C."/>
            <person name="Suen G."/>
            <person name="Currie C."/>
            <person name="Gerardo N.M."/>
        </authorList>
    </citation>
    <scope>NUCLEOTIDE SEQUENCE [LARGE SCALE GENOMIC DNA]</scope>
</reference>
<dbReference type="GO" id="GO:0006508">
    <property type="term" value="P:proteolysis"/>
    <property type="evidence" value="ECO:0007669"/>
    <property type="project" value="UniProtKB-KW"/>
</dbReference>
<feature type="active site" evidence="10">
    <location>
        <position position="319"/>
    </location>
</feature>
<dbReference type="Pfam" id="PF00026">
    <property type="entry name" value="Asp"/>
    <property type="match status" value="1"/>
</dbReference>
<evidence type="ECO:0000256" key="8">
    <source>
        <dbReference type="ARBA" id="ARBA00023180"/>
    </source>
</evidence>
<sequence>MRPHKWLKEIEDHDATIEAESVVENDVGSDPGAGSDALTFQVRRGARFAPGSHAEKVAWQASAVAHKYGAHKLDKPRRSRSRGSAAERLSKRNGNNFLIMQAANPNQIKTTGVDQDGADYAYFIQAHLGSERKGMYMLIDTGAGSSWVMGSGCKSEACSKHNTYGPGHSKTLKTGTDNFTISYGSGAVKGALIKDTIEVADMSLEYQFGLAGTTSDDFVHFAFDGILGLSRSIGDSQNFMKTLADAKMLDKNLFSMALNRASDGTNFGEITFGSTNAARYTGDIGYTPTPDGDDWKINLDDMGFDGKKADVGNRLAWIDSGTSYIFGPPEQVKALHALIPGAESSDGTTYTVPCDTDKPIAVNFSGVDYDISPEDWIAPKDNSGKCASNIYGIEAISGAWLVGDVFLKNVYAVFDVDGKRIGFAKRSDRPATNAKKPSSATPTDSWLTAGTAAASAGAAQVSITSAAPRSLLLPAAKMGAIGTLLSLSLSLLLL</sequence>
<accession>A0A0M8MW23</accession>
<dbReference type="GO" id="GO:0004190">
    <property type="term" value="F:aspartic-type endopeptidase activity"/>
    <property type="evidence" value="ECO:0007669"/>
    <property type="project" value="UniProtKB-KW"/>
</dbReference>
<protein>
    <submittedName>
        <fullName evidence="14">Aspartic-type endopeptidase ctsD</fullName>
    </submittedName>
</protein>
<dbReference type="CDD" id="cd05471">
    <property type="entry name" value="pepsin_like"/>
    <property type="match status" value="1"/>
</dbReference>
<evidence type="ECO:0000256" key="5">
    <source>
        <dbReference type="ARBA" id="ARBA00022750"/>
    </source>
</evidence>
<feature type="domain" description="Peptidase A1" evidence="13">
    <location>
        <begin position="122"/>
        <end position="424"/>
    </location>
</feature>
<dbReference type="STRING" id="150374.A0A0M8MW23"/>
<dbReference type="AlphaFoldDB" id="A0A0M8MW23"/>
<dbReference type="InterPro" id="IPR001461">
    <property type="entry name" value="Aspartic_peptidase_A1"/>
</dbReference>